<evidence type="ECO:0000313" key="4">
    <source>
        <dbReference type="Proteomes" id="UP000199350"/>
    </source>
</evidence>
<organism evidence="3 4">
    <name type="scientific">Corynebacterium mycetoides</name>
    <dbReference type="NCBI Taxonomy" id="38302"/>
    <lineage>
        <taxon>Bacteria</taxon>
        <taxon>Bacillati</taxon>
        <taxon>Actinomycetota</taxon>
        <taxon>Actinomycetes</taxon>
        <taxon>Mycobacteriales</taxon>
        <taxon>Corynebacteriaceae</taxon>
        <taxon>Corynebacterium</taxon>
    </lineage>
</organism>
<feature type="chain" id="PRO_5039297007" evidence="1">
    <location>
        <begin position="20"/>
        <end position="161"/>
    </location>
</feature>
<dbReference type="OrthoDB" id="6150901at2"/>
<dbReference type="Proteomes" id="UP000199350">
    <property type="component" value="Chromosome I"/>
</dbReference>
<gene>
    <name evidence="3" type="ORF">SAMN04488535_1649</name>
</gene>
<name>A0A1G9PZ90_9CORY</name>
<dbReference type="Pfam" id="PF00497">
    <property type="entry name" value="SBP_bac_3"/>
    <property type="match status" value="1"/>
</dbReference>
<dbReference type="SUPFAM" id="SSF53850">
    <property type="entry name" value="Periplasmic binding protein-like II"/>
    <property type="match status" value="1"/>
</dbReference>
<proteinExistence type="predicted"/>
<feature type="domain" description="Solute-binding protein family 3/N-terminal" evidence="2">
    <location>
        <begin position="41"/>
        <end position="127"/>
    </location>
</feature>
<evidence type="ECO:0000313" key="3">
    <source>
        <dbReference type="EMBL" id="SDM03405.1"/>
    </source>
</evidence>
<reference evidence="4" key="1">
    <citation type="submission" date="2016-10" db="EMBL/GenBank/DDBJ databases">
        <authorList>
            <person name="Varghese N."/>
            <person name="Submissions S."/>
        </authorList>
    </citation>
    <scope>NUCLEOTIDE SEQUENCE [LARGE SCALE GENOMIC DNA]</scope>
    <source>
        <strain evidence="4">DSM 20632</strain>
    </source>
</reference>
<dbReference type="InterPro" id="IPR001638">
    <property type="entry name" value="Solute-binding_3/MltF_N"/>
</dbReference>
<dbReference type="AlphaFoldDB" id="A0A1G9PZ90"/>
<keyword evidence="4" id="KW-1185">Reference proteome</keyword>
<dbReference type="Gene3D" id="3.40.190.10">
    <property type="entry name" value="Periplasmic binding protein-like II"/>
    <property type="match status" value="1"/>
</dbReference>
<dbReference type="EMBL" id="LT629700">
    <property type="protein sequence ID" value="SDM03405.1"/>
    <property type="molecule type" value="Genomic_DNA"/>
</dbReference>
<protein>
    <submittedName>
        <fullName evidence="3">Extracellular solute-binding protein, family 3</fullName>
    </submittedName>
</protein>
<feature type="signal peptide" evidence="1">
    <location>
        <begin position="1"/>
        <end position="19"/>
    </location>
</feature>
<keyword evidence="1" id="KW-0732">Signal</keyword>
<evidence type="ECO:0000259" key="2">
    <source>
        <dbReference type="Pfam" id="PF00497"/>
    </source>
</evidence>
<dbReference type="PROSITE" id="PS51257">
    <property type="entry name" value="PROKAR_LIPOPROTEIN"/>
    <property type="match status" value="1"/>
</dbReference>
<accession>A0A1G9PZ90</accession>
<sequence>MVRLLAQVIGAAAVAGAVATGCSALPKDPAGTFDRAADGTLVVGLSEHEPWTSVDDRSGEVTGSEAELIRGFADSINADVEWKVASESVLAGWMEDGEIDVMVGGLTSASPWSTHMALTRPYTTVTSQDGNEEKMVMGLRMGENKLMVALERYLAHEEGEI</sequence>
<evidence type="ECO:0000256" key="1">
    <source>
        <dbReference type="SAM" id="SignalP"/>
    </source>
</evidence>
<dbReference type="STRING" id="38302.SAMN04488535_1649"/>